<dbReference type="EMBL" id="AUWU02000005">
    <property type="protein sequence ID" value="KAH0572876.1"/>
    <property type="molecule type" value="Genomic_DNA"/>
</dbReference>
<sequence length="98" mass="11300">MNNFSFTSMTLDVASSQEEIIIIEHVCKSTSSKLRLQSPFNIGLNKQYQRSLFSKLPYINTIAEYDDQEWSMDNQLESQCELSSKDNFTGVSDDFKLE</sequence>
<organism evidence="1">
    <name type="scientific">Spironucleus salmonicida</name>
    <dbReference type="NCBI Taxonomy" id="348837"/>
    <lineage>
        <taxon>Eukaryota</taxon>
        <taxon>Metamonada</taxon>
        <taxon>Diplomonadida</taxon>
        <taxon>Hexamitidae</taxon>
        <taxon>Hexamitinae</taxon>
        <taxon>Spironucleus</taxon>
    </lineage>
</organism>
<keyword evidence="3" id="KW-1185">Reference proteome</keyword>
<protein>
    <submittedName>
        <fullName evidence="1">Uncharacterized protein</fullName>
    </submittedName>
</protein>
<reference evidence="1 2" key="1">
    <citation type="journal article" date="2014" name="PLoS Genet.">
        <title>The Genome of Spironucleus salmonicida Highlights a Fish Pathogen Adapted to Fluctuating Environments.</title>
        <authorList>
            <person name="Xu F."/>
            <person name="Jerlstrom-Hultqvist J."/>
            <person name="Einarsson E."/>
            <person name="Astvaldsson A."/>
            <person name="Svard S.G."/>
            <person name="Andersson J.O."/>
        </authorList>
    </citation>
    <scope>NUCLEOTIDE SEQUENCE</scope>
    <source>
        <strain evidence="2">ATCC 50377</strain>
    </source>
</reference>
<dbReference type="Proteomes" id="UP000018208">
    <property type="component" value="Unassembled WGS sequence"/>
</dbReference>
<dbReference type="AlphaFoldDB" id="V6LXX8"/>
<evidence type="ECO:0000313" key="2">
    <source>
        <dbReference type="EMBL" id="KAH0572876.1"/>
    </source>
</evidence>
<accession>V6LXX8</accession>
<dbReference type="VEuPathDB" id="GiardiaDB:SS50377_24991"/>
<gene>
    <name evidence="1" type="ORF">SS50377_10591</name>
    <name evidence="2" type="ORF">SS50377_24991</name>
</gene>
<proteinExistence type="predicted"/>
<dbReference type="EMBL" id="KI545956">
    <property type="protein sequence ID" value="EST49108.1"/>
    <property type="molecule type" value="Genomic_DNA"/>
</dbReference>
<evidence type="ECO:0000313" key="3">
    <source>
        <dbReference type="Proteomes" id="UP000018208"/>
    </source>
</evidence>
<reference evidence="2" key="2">
    <citation type="submission" date="2020-12" db="EMBL/GenBank/DDBJ databases">
        <title>New Spironucleus salmonicida genome in near-complete chromosomes.</title>
        <authorList>
            <person name="Xu F."/>
            <person name="Kurt Z."/>
            <person name="Jimenez-Gonzalez A."/>
            <person name="Astvaldsson A."/>
            <person name="Andersson J.O."/>
            <person name="Svard S.G."/>
        </authorList>
    </citation>
    <scope>NUCLEOTIDE SEQUENCE</scope>
    <source>
        <strain evidence="2">ATCC 50377</strain>
    </source>
</reference>
<name>V6LXX8_9EUKA</name>
<evidence type="ECO:0000313" key="1">
    <source>
        <dbReference type="EMBL" id="EST49108.1"/>
    </source>
</evidence>